<proteinExistence type="predicted"/>
<evidence type="ECO:0000313" key="1">
    <source>
        <dbReference type="Proteomes" id="UP000000437"/>
    </source>
</evidence>
<organism evidence="1 2">
    <name type="scientific">Danio rerio</name>
    <name type="common">Zebrafish</name>
    <name type="synonym">Brachydanio rerio</name>
    <dbReference type="NCBI Taxonomy" id="7955"/>
    <lineage>
        <taxon>Eukaryota</taxon>
        <taxon>Metazoa</taxon>
        <taxon>Chordata</taxon>
        <taxon>Craniata</taxon>
        <taxon>Vertebrata</taxon>
        <taxon>Euteleostomi</taxon>
        <taxon>Actinopterygii</taxon>
        <taxon>Neopterygii</taxon>
        <taxon>Teleostei</taxon>
        <taxon>Ostariophysi</taxon>
        <taxon>Cypriniformes</taxon>
        <taxon>Danionidae</taxon>
        <taxon>Danioninae</taxon>
        <taxon>Danio</taxon>
    </lineage>
</organism>
<sequence>MNRIGIICLFWAFSMEFKPCSHAPTDTSICVTDYWKTINCSLKVPVMSFINTSYSLGFQKDKSTYRCPLQATREDLICTLQANFRFKHIDKYIVTLHYIEKENNISSVLVPDFAPAMNIKPPAPFNLTLLENGTYKFFWKSGYEAYRYWRVLPLRYQFLYYKDGEHHNVSAKHHVYKEEIEIENKKLDPGTSYSAVVRTGIETHPKYSGTWSDWSSPVKWSTAYRDEPHQVGKIIIGMFLLLGLLIVLILIPAARLKIKEIALVPTPESYFQPLYQKYQGNFQCWVLAKSPLQGIHVLEDFSTIDKISEVICTFQDETEKTVVYPPAQCHPTYVGPSTELWAPCQMTKTCSETSVLCEDFSVFCEDLPVKVDELML</sequence>
<evidence type="ECO:0000313" key="2">
    <source>
        <dbReference type="RefSeq" id="XP_073790751.1"/>
    </source>
</evidence>
<dbReference type="Proteomes" id="UP000000437">
    <property type="component" value="Chromosome 3"/>
</dbReference>
<dbReference type="RefSeq" id="XP_073790751.1">
    <property type="nucleotide sequence ID" value="XM_073934650.1"/>
</dbReference>
<protein>
    <submittedName>
        <fullName evidence="2">Interleukin 21 receptor, tandem duplicate 2 isoform X1</fullName>
    </submittedName>
</protein>
<reference evidence="2" key="1">
    <citation type="submission" date="2025-08" db="UniProtKB">
        <authorList>
            <consortium name="RefSeq"/>
        </authorList>
    </citation>
    <scope>IDENTIFICATION</scope>
    <source>
        <strain evidence="2">Tuebingen</strain>
        <tissue evidence="2">Fibroblasts and whole tissue</tissue>
    </source>
</reference>
<name>A0AC58I937_DANRE</name>
<keyword evidence="2" id="KW-0675">Receptor</keyword>
<accession>A0AC58I937</accession>
<keyword evidence="1" id="KW-1185">Reference proteome</keyword>
<gene>
    <name evidence="2" type="primary">il21r.2</name>
    <name evidence="2" type="synonym">il-21r.b</name>
    <name evidence="2" type="synonym">il21rl</name>
</gene>